<organism evidence="2 3">
    <name type="scientific">Stappia indica</name>
    <dbReference type="NCBI Taxonomy" id="538381"/>
    <lineage>
        <taxon>Bacteria</taxon>
        <taxon>Pseudomonadati</taxon>
        <taxon>Pseudomonadota</taxon>
        <taxon>Alphaproteobacteria</taxon>
        <taxon>Hyphomicrobiales</taxon>
        <taxon>Stappiaceae</taxon>
        <taxon>Stappia</taxon>
    </lineage>
</organism>
<evidence type="ECO:0000313" key="3">
    <source>
        <dbReference type="Proteomes" id="UP000219331"/>
    </source>
</evidence>
<feature type="signal peptide" evidence="1">
    <location>
        <begin position="1"/>
        <end position="18"/>
    </location>
</feature>
<dbReference type="EMBL" id="OBML01000014">
    <property type="protein sequence ID" value="SOC25489.1"/>
    <property type="molecule type" value="Genomic_DNA"/>
</dbReference>
<gene>
    <name evidence="2" type="ORF">SAMN05421512_11490</name>
</gene>
<protein>
    <submittedName>
        <fullName evidence="2">Uncharacterized protein</fullName>
    </submittedName>
</protein>
<name>A0A285TRV8_9HYPH</name>
<keyword evidence="3" id="KW-1185">Reference proteome</keyword>
<dbReference type="RefSeq" id="WP_097176479.1">
    <property type="nucleotide sequence ID" value="NZ_JAJGNR010000008.1"/>
</dbReference>
<dbReference type="STRING" id="538381.GCA_001696535_00479"/>
<reference evidence="2 3" key="1">
    <citation type="submission" date="2017-08" db="EMBL/GenBank/DDBJ databases">
        <authorList>
            <person name="de Groot N.N."/>
        </authorList>
    </citation>
    <scope>NUCLEOTIDE SEQUENCE [LARGE SCALE GENOMIC DNA]</scope>
    <source>
        <strain evidence="2 3">USBA 352</strain>
    </source>
</reference>
<dbReference type="PROSITE" id="PS51257">
    <property type="entry name" value="PROKAR_LIPOPROTEIN"/>
    <property type="match status" value="1"/>
</dbReference>
<sequence>MISRLLAALAPLAVAACATVPATVSGYGPLPEDPHAAVPALRPASVVAPYQHRVPVEPGNWRNLNDRQAPGGGAS</sequence>
<dbReference type="AlphaFoldDB" id="A0A285TRV8"/>
<evidence type="ECO:0000313" key="2">
    <source>
        <dbReference type="EMBL" id="SOC25489.1"/>
    </source>
</evidence>
<evidence type="ECO:0000256" key="1">
    <source>
        <dbReference type="SAM" id="SignalP"/>
    </source>
</evidence>
<dbReference type="Proteomes" id="UP000219331">
    <property type="component" value="Unassembled WGS sequence"/>
</dbReference>
<accession>A0A285TRV8</accession>
<keyword evidence="1" id="KW-0732">Signal</keyword>
<dbReference type="OrthoDB" id="8084577at2"/>
<proteinExistence type="predicted"/>
<feature type="chain" id="PRO_5012854798" evidence="1">
    <location>
        <begin position="19"/>
        <end position="75"/>
    </location>
</feature>